<keyword evidence="14" id="KW-0333">Golgi apparatus</keyword>
<dbReference type="InterPro" id="IPR041736">
    <property type="entry name" value="4OHPhenylPyrv_dOase_N"/>
</dbReference>
<keyword evidence="11" id="KW-0223">Dioxygenase</keyword>
<evidence type="ECO:0000256" key="10">
    <source>
        <dbReference type="ARBA" id="ARBA00022824"/>
    </source>
</evidence>
<comment type="subunit">
    <text evidence="6">Homodimer.</text>
</comment>
<dbReference type="PIRSF" id="PIRSF009283">
    <property type="entry name" value="HPP_dOase"/>
    <property type="match status" value="1"/>
</dbReference>
<evidence type="ECO:0000256" key="5">
    <source>
        <dbReference type="ARBA" id="ARBA00005877"/>
    </source>
</evidence>
<dbReference type="AlphaFoldDB" id="A0A382FL25"/>
<evidence type="ECO:0000256" key="3">
    <source>
        <dbReference type="ARBA" id="ARBA00004406"/>
    </source>
</evidence>
<keyword evidence="7" id="KW-0963">Cytoplasm</keyword>
<dbReference type="PANTHER" id="PTHR11959:SF1">
    <property type="entry name" value="4-HYDROXYPHENYLPYRUVATE DIOXYGENASE"/>
    <property type="match status" value="1"/>
</dbReference>
<dbReference type="FunFam" id="3.10.180.10:FF:000022">
    <property type="entry name" value="4-hydroxyphenylpyruvate dioxygenase"/>
    <property type="match status" value="1"/>
</dbReference>
<comment type="cofactor">
    <cofactor evidence="1">
        <name>Fe cation</name>
        <dbReference type="ChEBI" id="CHEBI:24875"/>
    </cofactor>
</comment>
<dbReference type="InterPro" id="IPR004360">
    <property type="entry name" value="Glyas_Fos-R_dOase_dom"/>
</dbReference>
<evidence type="ECO:0000256" key="1">
    <source>
        <dbReference type="ARBA" id="ARBA00001962"/>
    </source>
</evidence>
<dbReference type="GO" id="GO:0003868">
    <property type="term" value="F:4-hydroxyphenylpyruvate dioxygenase activity"/>
    <property type="evidence" value="ECO:0007669"/>
    <property type="project" value="InterPro"/>
</dbReference>
<evidence type="ECO:0000256" key="14">
    <source>
        <dbReference type="ARBA" id="ARBA00023034"/>
    </source>
</evidence>
<proteinExistence type="inferred from homology"/>
<dbReference type="PANTHER" id="PTHR11959">
    <property type="entry name" value="4-HYDROXYPHENYLPYRUVATE DIOXYGENASE"/>
    <property type="match status" value="1"/>
</dbReference>
<dbReference type="InterPro" id="IPR041735">
    <property type="entry name" value="4OHPhenylPyrv_dOase_C"/>
</dbReference>
<keyword evidence="8" id="KW-0479">Metal-binding</keyword>
<keyword evidence="10" id="KW-0256">Endoplasmic reticulum</keyword>
<dbReference type="EMBL" id="UINC01050218">
    <property type="protein sequence ID" value="SVB62923.1"/>
    <property type="molecule type" value="Genomic_DNA"/>
</dbReference>
<evidence type="ECO:0000256" key="13">
    <source>
        <dbReference type="ARBA" id="ARBA00023004"/>
    </source>
</evidence>
<evidence type="ECO:0000313" key="17">
    <source>
        <dbReference type="EMBL" id="SVB62923.1"/>
    </source>
</evidence>
<gene>
    <name evidence="17" type="ORF">METZ01_LOCUS215777</name>
</gene>
<evidence type="ECO:0000256" key="15">
    <source>
        <dbReference type="ARBA" id="ARBA00023136"/>
    </source>
</evidence>
<keyword evidence="15" id="KW-0472">Membrane</keyword>
<dbReference type="SUPFAM" id="SSF54593">
    <property type="entry name" value="Glyoxalase/Bleomycin resistance protein/Dihydroxybiphenyl dioxygenase"/>
    <property type="match status" value="1"/>
</dbReference>
<comment type="subcellular location">
    <subcellularLocation>
        <location evidence="4">Cytoplasm</location>
    </subcellularLocation>
    <subcellularLocation>
        <location evidence="3">Endoplasmic reticulum membrane</location>
        <topology evidence="3">Peripheral membrane protein</topology>
    </subcellularLocation>
    <subcellularLocation>
        <location evidence="2">Golgi apparatus membrane</location>
        <topology evidence="2">Peripheral membrane protein</topology>
    </subcellularLocation>
</comment>
<dbReference type="PROSITE" id="PS51819">
    <property type="entry name" value="VOC"/>
    <property type="match status" value="2"/>
</dbReference>
<comment type="similarity">
    <text evidence="5">Belongs to the 4HPPD family.</text>
</comment>
<feature type="domain" description="VOC" evidence="16">
    <location>
        <begin position="176"/>
        <end position="330"/>
    </location>
</feature>
<keyword evidence="9" id="KW-0677">Repeat</keyword>
<dbReference type="GO" id="GO:0042802">
    <property type="term" value="F:identical protein binding"/>
    <property type="evidence" value="ECO:0007669"/>
    <property type="project" value="UniProtKB-ARBA"/>
</dbReference>
<name>A0A382FL25_9ZZZZ</name>
<evidence type="ECO:0000256" key="2">
    <source>
        <dbReference type="ARBA" id="ARBA00004395"/>
    </source>
</evidence>
<dbReference type="GO" id="GO:0046872">
    <property type="term" value="F:metal ion binding"/>
    <property type="evidence" value="ECO:0007669"/>
    <property type="project" value="UniProtKB-KW"/>
</dbReference>
<evidence type="ECO:0000256" key="9">
    <source>
        <dbReference type="ARBA" id="ARBA00022737"/>
    </source>
</evidence>
<dbReference type="GO" id="GO:0005789">
    <property type="term" value="C:endoplasmic reticulum membrane"/>
    <property type="evidence" value="ECO:0007669"/>
    <property type="project" value="UniProtKB-SubCell"/>
</dbReference>
<dbReference type="InterPro" id="IPR005956">
    <property type="entry name" value="4OHPhenylPyrv_dOase"/>
</dbReference>
<dbReference type="Gene3D" id="3.10.180.10">
    <property type="entry name" value="2,3-Dihydroxybiphenyl 1,2-Dioxygenase, domain 1"/>
    <property type="match status" value="2"/>
</dbReference>
<evidence type="ECO:0000256" key="6">
    <source>
        <dbReference type="ARBA" id="ARBA00011738"/>
    </source>
</evidence>
<dbReference type="CDD" id="cd08342">
    <property type="entry name" value="HPPD_N_like"/>
    <property type="match status" value="1"/>
</dbReference>
<evidence type="ECO:0000256" key="4">
    <source>
        <dbReference type="ARBA" id="ARBA00004496"/>
    </source>
</evidence>
<dbReference type="GO" id="GO:0006572">
    <property type="term" value="P:L-tyrosine catabolic process"/>
    <property type="evidence" value="ECO:0007669"/>
    <property type="project" value="TreeGrafter"/>
</dbReference>
<feature type="non-terminal residue" evidence="17">
    <location>
        <position position="342"/>
    </location>
</feature>
<dbReference type="CDD" id="cd07250">
    <property type="entry name" value="HPPD_C_like"/>
    <property type="match status" value="1"/>
</dbReference>
<feature type="domain" description="VOC" evidence="16">
    <location>
        <begin position="18"/>
        <end position="148"/>
    </location>
</feature>
<accession>A0A382FL25</accession>
<keyword evidence="12" id="KW-0560">Oxidoreductase</keyword>
<sequence length="342" mass="39035">MAYLSTEWRGTEYFPIHDFHHVEYFVGNAKQAVHYYRSAFGFEPHAYCGPETGVRDKVSYVLKKNHQFFVFTTPLNSEHPGSDWLKKHGDGIYDIAFSVDCDQTAYDSCLSRGAVGVNKSTFTSDENGEYGISSIQTYGDTIHSFIEDANYSGLWAPGFDPLKLPDISNKETSLITIDHIVGNVEEGKMDEWQEFYERVFGFTTFVRFDETDISTQYSALKSVVVRSKNWKIKLPINEPATGIKKSQIEEYLDFNEGPGVQHIAILTDDIIKSITALRKNGVDFLDVPDTYYDDLEDRVGPLDEDMALLKKMKILVDRDTEGYLLQLFTKPIEDRPTLFIEI</sequence>
<dbReference type="NCBIfam" id="TIGR01263">
    <property type="entry name" value="4HPPD"/>
    <property type="match status" value="1"/>
</dbReference>
<evidence type="ECO:0000259" key="16">
    <source>
        <dbReference type="PROSITE" id="PS51819"/>
    </source>
</evidence>
<evidence type="ECO:0000256" key="7">
    <source>
        <dbReference type="ARBA" id="ARBA00022490"/>
    </source>
</evidence>
<protein>
    <recommendedName>
        <fullName evidence="16">VOC domain-containing protein</fullName>
    </recommendedName>
</protein>
<organism evidence="17">
    <name type="scientific">marine metagenome</name>
    <dbReference type="NCBI Taxonomy" id="408172"/>
    <lineage>
        <taxon>unclassified sequences</taxon>
        <taxon>metagenomes</taxon>
        <taxon>ecological metagenomes</taxon>
    </lineage>
</organism>
<dbReference type="Pfam" id="PF00903">
    <property type="entry name" value="Glyoxalase"/>
    <property type="match status" value="2"/>
</dbReference>
<dbReference type="InterPro" id="IPR029068">
    <property type="entry name" value="Glyas_Bleomycin-R_OHBP_Dase"/>
</dbReference>
<dbReference type="GO" id="GO:0000139">
    <property type="term" value="C:Golgi membrane"/>
    <property type="evidence" value="ECO:0007669"/>
    <property type="project" value="UniProtKB-SubCell"/>
</dbReference>
<keyword evidence="13" id="KW-0408">Iron</keyword>
<evidence type="ECO:0000256" key="12">
    <source>
        <dbReference type="ARBA" id="ARBA00023002"/>
    </source>
</evidence>
<evidence type="ECO:0000256" key="8">
    <source>
        <dbReference type="ARBA" id="ARBA00022723"/>
    </source>
</evidence>
<evidence type="ECO:0000256" key="11">
    <source>
        <dbReference type="ARBA" id="ARBA00022964"/>
    </source>
</evidence>
<dbReference type="InterPro" id="IPR037523">
    <property type="entry name" value="VOC_core"/>
</dbReference>
<reference evidence="17" key="1">
    <citation type="submission" date="2018-05" db="EMBL/GenBank/DDBJ databases">
        <authorList>
            <person name="Lanie J.A."/>
            <person name="Ng W.-L."/>
            <person name="Kazmierczak K.M."/>
            <person name="Andrzejewski T.M."/>
            <person name="Davidsen T.M."/>
            <person name="Wayne K.J."/>
            <person name="Tettelin H."/>
            <person name="Glass J.I."/>
            <person name="Rusch D."/>
            <person name="Podicherti R."/>
            <person name="Tsui H.-C.T."/>
            <person name="Winkler M.E."/>
        </authorList>
    </citation>
    <scope>NUCLEOTIDE SEQUENCE</scope>
</reference>